<evidence type="ECO:0000313" key="1">
    <source>
        <dbReference type="EMBL" id="CAH7667809.1"/>
    </source>
</evidence>
<keyword evidence="2" id="KW-1185">Reference proteome</keyword>
<dbReference type="Gene3D" id="1.10.287.1060">
    <property type="entry name" value="ESAT-6-like"/>
    <property type="match status" value="1"/>
</dbReference>
<sequence length="292" mass="33496">MSSWSSWLLETIAELRQHRKEDHLNKKIDDKLKKAKANATTNKRAATAARRQKKLYEQELDHLAVNATMESICEQMDLTNKISNAILNPVGMGQELDEDEMCKEVWTKDKTGADDDDDENENGVYEAFAPSKLHFDFSHKQQAKIKEICNDWIRKNHKLASKELKLRLSLENPILICRRMSASRLQINIRKKDHKAAIAEQTAFLCWVPGRSQNIEQHVVCLSKDALVATRLVLGLEEVDLYFRLQNVTIVLHRRSLVGLLWRGIGGFARGESNQDKGLLGKDYFDKDKDIN</sequence>
<gene>
    <name evidence="1" type="ORF">PPACK8108_LOCUS2238</name>
</gene>
<evidence type="ECO:0000313" key="2">
    <source>
        <dbReference type="Proteomes" id="UP001153365"/>
    </source>
</evidence>
<reference evidence="1" key="1">
    <citation type="submission" date="2022-06" db="EMBL/GenBank/DDBJ databases">
        <authorList>
            <consortium name="SYNGENTA / RWTH Aachen University"/>
        </authorList>
    </citation>
    <scope>NUCLEOTIDE SEQUENCE</scope>
</reference>
<dbReference type="EMBL" id="CALTRL010000385">
    <property type="protein sequence ID" value="CAH7667809.1"/>
    <property type="molecule type" value="Genomic_DNA"/>
</dbReference>
<accession>A0AAV0AJ75</accession>
<comment type="caution">
    <text evidence="1">The sequence shown here is derived from an EMBL/GenBank/DDBJ whole genome shotgun (WGS) entry which is preliminary data.</text>
</comment>
<protein>
    <submittedName>
        <fullName evidence="1">Uncharacterized protein</fullName>
    </submittedName>
</protein>
<dbReference type="AlphaFoldDB" id="A0AAV0AJ75"/>
<organism evidence="1 2">
    <name type="scientific">Phakopsora pachyrhizi</name>
    <name type="common">Asian soybean rust disease fungus</name>
    <dbReference type="NCBI Taxonomy" id="170000"/>
    <lineage>
        <taxon>Eukaryota</taxon>
        <taxon>Fungi</taxon>
        <taxon>Dikarya</taxon>
        <taxon>Basidiomycota</taxon>
        <taxon>Pucciniomycotina</taxon>
        <taxon>Pucciniomycetes</taxon>
        <taxon>Pucciniales</taxon>
        <taxon>Phakopsoraceae</taxon>
        <taxon>Phakopsora</taxon>
    </lineage>
</organism>
<proteinExistence type="predicted"/>
<dbReference type="Proteomes" id="UP001153365">
    <property type="component" value="Unassembled WGS sequence"/>
</dbReference>
<name>A0AAV0AJ75_PHAPC</name>